<dbReference type="FunFam" id="3.40.190.80:FF:000001">
    <property type="entry name" value="Fructose-1,6-bisphosphatase class 1"/>
    <property type="match status" value="1"/>
</dbReference>
<sequence>MCRSAVEVDFKSGCDVTYLAHLFPANRHTEHAKITPKKQGLIALCFPASYPRIYSQTSKGSGMSDMRTLGEFIVEKQHEYPNASGELSSLLSSIRLAAKIVNREINKAGLADITGAFGGENIQGEEQQKLDVYANEKFKAAMAARDQVCGVASEEEDDAVIFDTELGRNAKYVILMDPLDGSSNIDVNVSVGTIFSIYRRVSPIGQPATMEDFLQPGNQQVAAGYIIYGSSTMLVYTTGNGVHGFTYDPSIGAFCLSHENMTIPDNGKIYSINEGNYIRFPLGVKKYIKYCQENAPEDGRPYTSRYIGSLVSDFHRNMLKGGLYLYPSTAAYPSGKLRLLYECNPMAFIIEQAGGKASDGVRRIMDIKPTELHQRVPFFVGSTQMVNKVEEFLKNFPDQE</sequence>
<dbReference type="eggNOG" id="COG0158">
    <property type="taxonomic scope" value="Bacteria"/>
</dbReference>
<dbReference type="NCBIfam" id="NF006779">
    <property type="entry name" value="PRK09293.1-3"/>
    <property type="match status" value="1"/>
</dbReference>
<dbReference type="PIRSF" id="PIRSF500210">
    <property type="entry name" value="FBPtase"/>
    <property type="match status" value="1"/>
</dbReference>
<evidence type="ECO:0000256" key="7">
    <source>
        <dbReference type="ARBA" id="ARBA00022801"/>
    </source>
</evidence>
<keyword evidence="6 12" id="KW-0479">Metal-binding</keyword>
<keyword evidence="5 12" id="KW-0963">Cytoplasm</keyword>
<comment type="similarity">
    <text evidence="3 12 13">Belongs to the FBPase class 1 family.</text>
</comment>
<feature type="binding site" evidence="12">
    <location>
        <position position="177"/>
    </location>
    <ligand>
        <name>Mg(2+)</name>
        <dbReference type="ChEBI" id="CHEBI:18420"/>
        <label>2</label>
    </ligand>
</feature>
<feature type="domain" description="Fructose-1-6-bisphosphatase class I N-terminal" evidence="14">
    <location>
        <begin position="68"/>
        <end position="259"/>
    </location>
</feature>
<dbReference type="GO" id="GO:0000287">
    <property type="term" value="F:magnesium ion binding"/>
    <property type="evidence" value="ECO:0007669"/>
    <property type="project" value="UniProtKB-UniRule"/>
</dbReference>
<evidence type="ECO:0000256" key="6">
    <source>
        <dbReference type="ARBA" id="ARBA00022723"/>
    </source>
</evidence>
<feature type="binding site" evidence="12">
    <location>
        <begin position="180"/>
        <end position="183"/>
    </location>
    <ligand>
        <name>substrate</name>
    </ligand>
</feature>
<keyword evidence="7 12" id="KW-0378">Hydrolase</keyword>
<dbReference type="Pfam" id="PF00316">
    <property type="entry name" value="FBPase"/>
    <property type="match status" value="1"/>
</dbReference>
<feature type="binding site" evidence="12">
    <location>
        <begin position="324"/>
        <end position="326"/>
    </location>
    <ligand>
        <name>substrate</name>
    </ligand>
</feature>
<evidence type="ECO:0000256" key="13">
    <source>
        <dbReference type="RuleBase" id="RU000508"/>
    </source>
</evidence>
<dbReference type="PRINTS" id="PR00115">
    <property type="entry name" value="F16BPHPHTASE"/>
</dbReference>
<protein>
    <recommendedName>
        <fullName evidence="10 12">Fructose-1,6-bisphosphatase class 1</fullName>
        <shortName evidence="12">FBPase class 1</shortName>
        <ecNumber evidence="4 12">3.1.3.11</ecNumber>
    </recommendedName>
    <alternativeName>
        <fullName evidence="11 12">D-fructose-1,6-bisphosphate 1-phosphohydrolase class 1</fullName>
    </alternativeName>
</protein>
<organism evidence="16 17">
    <name type="scientific">Grimontia hollisae CIP 101886</name>
    <dbReference type="NCBI Taxonomy" id="675812"/>
    <lineage>
        <taxon>Bacteria</taxon>
        <taxon>Pseudomonadati</taxon>
        <taxon>Pseudomonadota</taxon>
        <taxon>Gammaproteobacteria</taxon>
        <taxon>Vibrionales</taxon>
        <taxon>Vibrionaceae</taxon>
        <taxon>Grimontia</taxon>
    </lineage>
</organism>
<dbReference type="PIRSF" id="PIRSF000904">
    <property type="entry name" value="FBPtase_SBPase"/>
    <property type="match status" value="1"/>
</dbReference>
<dbReference type="InterPro" id="IPR020548">
    <property type="entry name" value="Fructose_bisphosphatase_AS"/>
</dbReference>
<evidence type="ECO:0000313" key="16">
    <source>
        <dbReference type="EMBL" id="EEY72958.1"/>
    </source>
</evidence>
<comment type="catalytic activity">
    <reaction evidence="1 12">
        <text>beta-D-fructose 1,6-bisphosphate + H2O = beta-D-fructose 6-phosphate + phosphate</text>
        <dbReference type="Rhea" id="RHEA:11064"/>
        <dbReference type="ChEBI" id="CHEBI:15377"/>
        <dbReference type="ChEBI" id="CHEBI:32966"/>
        <dbReference type="ChEBI" id="CHEBI:43474"/>
        <dbReference type="ChEBI" id="CHEBI:57634"/>
        <dbReference type="EC" id="3.1.3.11"/>
    </reaction>
</comment>
<evidence type="ECO:0000259" key="15">
    <source>
        <dbReference type="Pfam" id="PF18913"/>
    </source>
</evidence>
<evidence type="ECO:0000313" key="17">
    <source>
        <dbReference type="Proteomes" id="UP000003604"/>
    </source>
</evidence>
<dbReference type="GO" id="GO:0006094">
    <property type="term" value="P:gluconeogenesis"/>
    <property type="evidence" value="ECO:0007669"/>
    <property type="project" value="UniProtKB-UniRule"/>
</dbReference>
<dbReference type="PANTHER" id="PTHR11556">
    <property type="entry name" value="FRUCTOSE-1,6-BISPHOSPHATASE-RELATED"/>
    <property type="match status" value="1"/>
</dbReference>
<feature type="binding site" evidence="12">
    <location>
        <position position="306"/>
    </location>
    <ligand>
        <name>substrate</name>
    </ligand>
</feature>
<comment type="subunit">
    <text evidence="12">Homotetramer.</text>
</comment>
<dbReference type="AlphaFoldDB" id="D0I8I9"/>
<dbReference type="NCBIfam" id="NF006778">
    <property type="entry name" value="PRK09293.1-1"/>
    <property type="match status" value="1"/>
</dbReference>
<dbReference type="Gene3D" id="3.30.540.10">
    <property type="entry name" value="Fructose-1,6-Bisphosphatase, subunit A, domain 1"/>
    <property type="match status" value="1"/>
</dbReference>
<proteinExistence type="inferred from homology"/>
<keyword evidence="8 12" id="KW-0460">Magnesium</keyword>
<evidence type="ECO:0000256" key="1">
    <source>
        <dbReference type="ARBA" id="ARBA00001273"/>
    </source>
</evidence>
<dbReference type="GO" id="GO:0006002">
    <property type="term" value="P:fructose 6-phosphate metabolic process"/>
    <property type="evidence" value="ECO:0007669"/>
    <property type="project" value="TreeGrafter"/>
</dbReference>
<dbReference type="InterPro" id="IPR044015">
    <property type="entry name" value="FBPase_C_dom"/>
</dbReference>
<feature type="domain" description="Fructose-1-6-bisphosphatase class 1 C-terminal" evidence="15">
    <location>
        <begin position="263"/>
        <end position="393"/>
    </location>
</feature>
<evidence type="ECO:0000256" key="11">
    <source>
        <dbReference type="ARBA" id="ARBA00081210"/>
    </source>
</evidence>
<dbReference type="Pfam" id="PF18913">
    <property type="entry name" value="FBPase_C"/>
    <property type="match status" value="1"/>
</dbReference>
<evidence type="ECO:0000256" key="2">
    <source>
        <dbReference type="ARBA" id="ARBA00005215"/>
    </source>
</evidence>
<dbReference type="EMBL" id="ADAQ01000011">
    <property type="protein sequence ID" value="EEY72958.1"/>
    <property type="molecule type" value="Genomic_DNA"/>
</dbReference>
<feature type="binding site" evidence="12">
    <location>
        <position position="179"/>
    </location>
    <ligand>
        <name>Mg(2+)</name>
        <dbReference type="ChEBI" id="CHEBI:18420"/>
        <label>1</label>
    </ligand>
</feature>
<reference evidence="16 17" key="1">
    <citation type="submission" date="2009-10" db="EMBL/GenBank/DDBJ databases">
        <authorList>
            <consortium name="Los Alamos National Laboratory (LANL)"/>
            <consortium name="National Microbial Pathogen Data Resource (NMPDR)"/>
            <person name="Saunders E.H."/>
            <person name="Munk A.C."/>
            <person name="Tapia R."/>
            <person name="Green L."/>
            <person name="Rogers Y."/>
            <person name="Detter J.C."/>
            <person name="Bruce D."/>
            <person name="Brettin T.S."/>
            <person name="Colwell R.R."/>
            <person name="Huq A."/>
            <person name="Grim C.J."/>
            <person name="Hasan N.A."/>
            <person name="Bartels D."/>
            <person name="Vonstein V."/>
        </authorList>
    </citation>
    <scope>NUCLEOTIDE SEQUENCE [LARGE SCALE GENOMIC DNA]</scope>
    <source>
        <strain evidence="16 17">CIP 101886</strain>
    </source>
</reference>
<feature type="binding site" evidence="12">
    <location>
        <position position="342"/>
    </location>
    <ligand>
        <name>Mg(2+)</name>
        <dbReference type="ChEBI" id="CHEBI:18420"/>
        <label>2</label>
    </ligand>
</feature>
<dbReference type="EC" id="3.1.3.11" evidence="4 12"/>
<name>D0I8I9_GRIHO</name>
<comment type="caution">
    <text evidence="16">The sequence shown here is derived from an EMBL/GenBank/DDBJ whole genome shotgun (WGS) entry which is preliminary data.</text>
</comment>
<dbReference type="GO" id="GO:0006000">
    <property type="term" value="P:fructose metabolic process"/>
    <property type="evidence" value="ECO:0007669"/>
    <property type="project" value="TreeGrafter"/>
</dbReference>
<dbReference type="Gene3D" id="3.40.190.80">
    <property type="match status" value="1"/>
</dbReference>
<keyword evidence="17" id="KW-1185">Reference proteome</keyword>
<keyword evidence="9 12" id="KW-0119">Carbohydrate metabolism</keyword>
<dbReference type="InterPro" id="IPR033391">
    <property type="entry name" value="FBPase_N"/>
</dbReference>
<dbReference type="GO" id="GO:0042132">
    <property type="term" value="F:fructose 1,6-bisphosphate 1-phosphatase activity"/>
    <property type="evidence" value="ECO:0007669"/>
    <property type="project" value="UniProtKB-UniRule"/>
</dbReference>
<feature type="binding site" evidence="12">
    <location>
        <position position="273"/>
    </location>
    <ligand>
        <name>substrate</name>
    </ligand>
</feature>
<evidence type="ECO:0000256" key="12">
    <source>
        <dbReference type="HAMAP-Rule" id="MF_01855"/>
    </source>
</evidence>
<dbReference type="CDD" id="cd00354">
    <property type="entry name" value="FBPase"/>
    <property type="match status" value="1"/>
</dbReference>
<feature type="binding site" evidence="12">
    <location>
        <position position="177"/>
    </location>
    <ligand>
        <name>Mg(2+)</name>
        <dbReference type="ChEBI" id="CHEBI:18420"/>
        <label>1</label>
    </ligand>
</feature>
<evidence type="ECO:0000259" key="14">
    <source>
        <dbReference type="Pfam" id="PF00316"/>
    </source>
</evidence>
<evidence type="ECO:0000256" key="10">
    <source>
        <dbReference type="ARBA" id="ARBA00072069"/>
    </source>
</evidence>
<dbReference type="InterPro" id="IPR000146">
    <property type="entry name" value="FBPase_class-1"/>
</dbReference>
<evidence type="ECO:0000256" key="9">
    <source>
        <dbReference type="ARBA" id="ARBA00023277"/>
    </source>
</evidence>
<feature type="binding site" evidence="12">
    <location>
        <position position="180"/>
    </location>
    <ligand>
        <name>Mg(2+)</name>
        <dbReference type="ChEBI" id="CHEBI:18420"/>
        <label>2</label>
    </ligand>
</feature>
<gene>
    <name evidence="12" type="primary">fbp</name>
    <name evidence="16" type="ORF">VHA_002064</name>
</gene>
<feature type="binding site" evidence="12">
    <location>
        <position position="336"/>
    </location>
    <ligand>
        <name>substrate</name>
    </ligand>
</feature>
<accession>D0I8I9</accession>
<evidence type="ECO:0000256" key="3">
    <source>
        <dbReference type="ARBA" id="ARBA00010941"/>
    </source>
</evidence>
<dbReference type="GO" id="GO:0005829">
    <property type="term" value="C:cytosol"/>
    <property type="evidence" value="ECO:0007669"/>
    <property type="project" value="TreeGrafter"/>
</dbReference>
<dbReference type="PANTHER" id="PTHR11556:SF35">
    <property type="entry name" value="SEDOHEPTULOSE-1,7-BISPHOSPHATASE, CHLOROPLASTIC"/>
    <property type="match status" value="1"/>
</dbReference>
<dbReference type="Proteomes" id="UP000003604">
    <property type="component" value="Unassembled WGS sequence"/>
</dbReference>
<dbReference type="FunFam" id="3.30.540.10:FF:000002">
    <property type="entry name" value="Fructose-1,6-bisphosphatase class 1"/>
    <property type="match status" value="1"/>
</dbReference>
<comment type="cofactor">
    <cofactor evidence="12">
        <name>Mg(2+)</name>
        <dbReference type="ChEBI" id="CHEBI:18420"/>
    </cofactor>
    <text evidence="12">Binds 2 magnesium ions per subunit.</text>
</comment>
<dbReference type="HAMAP" id="MF_01855">
    <property type="entry name" value="FBPase_class1"/>
    <property type="match status" value="1"/>
</dbReference>
<dbReference type="InterPro" id="IPR028343">
    <property type="entry name" value="FBPtase"/>
</dbReference>
<feature type="binding site" evidence="12">
    <location>
        <position position="154"/>
    </location>
    <ligand>
        <name>Mg(2+)</name>
        <dbReference type="ChEBI" id="CHEBI:18420"/>
        <label>1</label>
    </ligand>
</feature>
<comment type="pathway">
    <text evidence="2">Carbohydrate biosynthesis; Calvin cycle.</text>
</comment>
<dbReference type="GO" id="GO:0005986">
    <property type="term" value="P:sucrose biosynthetic process"/>
    <property type="evidence" value="ECO:0007669"/>
    <property type="project" value="TreeGrafter"/>
</dbReference>
<comment type="subcellular location">
    <subcellularLocation>
        <location evidence="12">Cytoplasm</location>
    </subcellularLocation>
</comment>
<evidence type="ECO:0000256" key="8">
    <source>
        <dbReference type="ARBA" id="ARBA00022842"/>
    </source>
</evidence>
<dbReference type="SUPFAM" id="SSF56655">
    <property type="entry name" value="Carbohydrate phosphatase"/>
    <property type="match status" value="1"/>
</dbReference>
<evidence type="ECO:0000256" key="4">
    <source>
        <dbReference type="ARBA" id="ARBA00013093"/>
    </source>
</evidence>
<dbReference type="GO" id="GO:0030388">
    <property type="term" value="P:fructose 1,6-bisphosphate metabolic process"/>
    <property type="evidence" value="ECO:0007669"/>
    <property type="project" value="TreeGrafter"/>
</dbReference>
<evidence type="ECO:0000256" key="5">
    <source>
        <dbReference type="ARBA" id="ARBA00022490"/>
    </source>
</evidence>
<dbReference type="PROSITE" id="PS00124">
    <property type="entry name" value="FBPASE"/>
    <property type="match status" value="1"/>
</dbReference>